<reference evidence="5 6" key="1">
    <citation type="submission" date="2018-06" db="EMBL/GenBank/DDBJ databases">
        <authorList>
            <consortium name="Pathogen Informatics"/>
            <person name="Doyle S."/>
        </authorList>
    </citation>
    <scope>NUCLEOTIDE SEQUENCE [LARGE SCALE GENOMIC DNA]</scope>
    <source>
        <strain evidence="5 6">NCTC10684</strain>
    </source>
</reference>
<proteinExistence type="inferred from homology"/>
<dbReference type="Proteomes" id="UP000254701">
    <property type="component" value="Unassembled WGS sequence"/>
</dbReference>
<gene>
    <name evidence="5" type="ORF">NCTC10684_00884</name>
</gene>
<dbReference type="InterPro" id="IPR051016">
    <property type="entry name" value="Diverse_Substrate_AcTransf"/>
</dbReference>
<dbReference type="InterPro" id="IPR000182">
    <property type="entry name" value="GNAT_dom"/>
</dbReference>
<organism evidence="5 6">
    <name type="scientific">Aminobacter aminovorans</name>
    <name type="common">Chelatobacter heintzii</name>
    <dbReference type="NCBI Taxonomy" id="83263"/>
    <lineage>
        <taxon>Bacteria</taxon>
        <taxon>Pseudomonadati</taxon>
        <taxon>Pseudomonadota</taxon>
        <taxon>Alphaproteobacteria</taxon>
        <taxon>Hyphomicrobiales</taxon>
        <taxon>Phyllobacteriaceae</taxon>
        <taxon>Aminobacter</taxon>
    </lineage>
</organism>
<dbReference type="SUPFAM" id="SSF55729">
    <property type="entry name" value="Acyl-CoA N-acyltransferases (Nat)"/>
    <property type="match status" value="1"/>
</dbReference>
<accession>A0A380WH34</accession>
<evidence type="ECO:0000313" key="5">
    <source>
        <dbReference type="EMBL" id="SUU87682.1"/>
    </source>
</evidence>
<dbReference type="RefSeq" id="WP_115730153.1">
    <property type="nucleotide sequence ID" value="NZ_BAAAVY010000019.1"/>
</dbReference>
<comment type="similarity">
    <text evidence="1">Belongs to the acetyltransferase family.</text>
</comment>
<keyword evidence="3" id="KW-0012">Acyltransferase</keyword>
<protein>
    <submittedName>
        <fullName evidence="5">Predicted acetyltransferase</fullName>
    </submittedName>
</protein>
<evidence type="ECO:0000256" key="1">
    <source>
        <dbReference type="ARBA" id="ARBA00008694"/>
    </source>
</evidence>
<dbReference type="Gene3D" id="3.40.630.30">
    <property type="match status" value="1"/>
</dbReference>
<evidence type="ECO:0000256" key="2">
    <source>
        <dbReference type="ARBA" id="ARBA00022679"/>
    </source>
</evidence>
<keyword evidence="2 5" id="KW-0808">Transferase</keyword>
<dbReference type="CDD" id="cd04301">
    <property type="entry name" value="NAT_SF"/>
    <property type="match status" value="1"/>
</dbReference>
<feature type="domain" description="N-acetyltransferase" evidence="4">
    <location>
        <begin position="11"/>
        <end position="170"/>
    </location>
</feature>
<evidence type="ECO:0000259" key="4">
    <source>
        <dbReference type="PROSITE" id="PS51186"/>
    </source>
</evidence>
<dbReference type="PANTHER" id="PTHR10545">
    <property type="entry name" value="DIAMINE N-ACETYLTRANSFERASE"/>
    <property type="match status" value="1"/>
</dbReference>
<dbReference type="PROSITE" id="PS51186">
    <property type="entry name" value="GNAT"/>
    <property type="match status" value="1"/>
</dbReference>
<dbReference type="OrthoDB" id="9805924at2"/>
<evidence type="ECO:0000313" key="6">
    <source>
        <dbReference type="Proteomes" id="UP000254701"/>
    </source>
</evidence>
<dbReference type="FunFam" id="3.40.630.30:FF:000064">
    <property type="entry name" value="GNAT family acetyltransferase"/>
    <property type="match status" value="1"/>
</dbReference>
<dbReference type="GO" id="GO:0008080">
    <property type="term" value="F:N-acetyltransferase activity"/>
    <property type="evidence" value="ECO:0007669"/>
    <property type="project" value="TreeGrafter"/>
</dbReference>
<evidence type="ECO:0000256" key="3">
    <source>
        <dbReference type="ARBA" id="ARBA00023315"/>
    </source>
</evidence>
<name>A0A380WH34_AMIAI</name>
<dbReference type="EMBL" id="UFSM01000001">
    <property type="protein sequence ID" value="SUU87682.1"/>
    <property type="molecule type" value="Genomic_DNA"/>
</dbReference>
<dbReference type="PANTHER" id="PTHR10545:SF29">
    <property type="entry name" value="GH14572P-RELATED"/>
    <property type="match status" value="1"/>
</dbReference>
<dbReference type="Pfam" id="PF00583">
    <property type="entry name" value="Acetyltransf_1"/>
    <property type="match status" value="1"/>
</dbReference>
<dbReference type="AlphaFoldDB" id="A0A380WH34"/>
<dbReference type="InterPro" id="IPR016181">
    <property type="entry name" value="Acyl_CoA_acyltransferase"/>
</dbReference>
<sequence length="172" mass="18791">MDTKRTEPAGIAIRPATADDSPLLMKAIIGLAAHVGEADGVACTEDDIRRFGFGEKPAFEAVIAEVDGVFAGMCLFFPVFSTWYGRPGVFVQDLFVDQRFRSLGVGERLLRHVARHCLNGGGVYMRLAVDDDNARAHPFYVRLGFEWTSDQRSYIASGPTFAALSETTGEPT</sequence>